<dbReference type="EMBL" id="LAZR01004484">
    <property type="protein sequence ID" value="KKN08189.1"/>
    <property type="molecule type" value="Genomic_DNA"/>
</dbReference>
<keyword evidence="1" id="KW-1133">Transmembrane helix</keyword>
<protein>
    <recommendedName>
        <fullName evidence="2">VTT domain-containing protein</fullName>
    </recommendedName>
</protein>
<feature type="transmembrane region" description="Helical" evidence="1">
    <location>
        <begin position="171"/>
        <end position="189"/>
    </location>
</feature>
<feature type="transmembrane region" description="Helical" evidence="1">
    <location>
        <begin position="201"/>
        <end position="219"/>
    </location>
</feature>
<accession>A0A0F9MR77</accession>
<dbReference type="InterPro" id="IPR032816">
    <property type="entry name" value="VTT_dom"/>
</dbReference>
<feature type="domain" description="VTT" evidence="2">
    <location>
        <begin position="86"/>
        <end position="187"/>
    </location>
</feature>
<proteinExistence type="predicted"/>
<comment type="caution">
    <text evidence="3">The sequence shown here is derived from an EMBL/GenBank/DDBJ whole genome shotgun (WGS) entry which is preliminary data.</text>
</comment>
<feature type="transmembrane region" description="Helical" evidence="1">
    <location>
        <begin position="6"/>
        <end position="26"/>
    </location>
</feature>
<keyword evidence="1" id="KW-0472">Membrane</keyword>
<evidence type="ECO:0000313" key="3">
    <source>
        <dbReference type="EMBL" id="KKN08189.1"/>
    </source>
</evidence>
<keyword evidence="1" id="KW-0812">Transmembrane</keyword>
<dbReference type="Pfam" id="PF09335">
    <property type="entry name" value="VTT_dom"/>
    <property type="match status" value="1"/>
</dbReference>
<gene>
    <name evidence="3" type="ORF">LCGC14_1059190</name>
</gene>
<evidence type="ECO:0000256" key="1">
    <source>
        <dbReference type="SAM" id="Phobius"/>
    </source>
</evidence>
<feature type="transmembrane region" description="Helical" evidence="1">
    <location>
        <begin position="85"/>
        <end position="110"/>
    </location>
</feature>
<feature type="transmembrane region" description="Helical" evidence="1">
    <location>
        <begin position="46"/>
        <end position="65"/>
    </location>
</feature>
<evidence type="ECO:0000259" key="2">
    <source>
        <dbReference type="Pfam" id="PF09335"/>
    </source>
</evidence>
<organism evidence="3">
    <name type="scientific">marine sediment metagenome</name>
    <dbReference type="NCBI Taxonomy" id="412755"/>
    <lineage>
        <taxon>unclassified sequences</taxon>
        <taxon>metagenomes</taxon>
        <taxon>ecological metagenomes</taxon>
    </lineage>
</organism>
<feature type="transmembrane region" description="Helical" evidence="1">
    <location>
        <begin position="131"/>
        <end position="151"/>
    </location>
</feature>
<dbReference type="AlphaFoldDB" id="A0A0F9MR77"/>
<name>A0A0F9MR77_9ZZZZ</name>
<sequence>MNLKKVDIIFTVLIIAIAVLSLDLLLNPFHREIIENISNYAPFQDLSTGLLITFWVCLIGNLLPVPTPYTFVVCFSSIPFLQLNFFIPFIVGFIASLGCLVGEMGGYIVGRGASKFISDEKSKKLIVYQHYLVDHPKIAALLIFLFGFTPLNDDMLTIPLGLIKFNVKKTIFWIWLGKLCLMLIFAYNIVNICSLLGGDNWILSIVTLFLIVIIVYLMLRVDFVKLFKKPKN</sequence>
<reference evidence="3" key="1">
    <citation type="journal article" date="2015" name="Nature">
        <title>Complex archaea that bridge the gap between prokaryotes and eukaryotes.</title>
        <authorList>
            <person name="Spang A."/>
            <person name="Saw J.H."/>
            <person name="Jorgensen S.L."/>
            <person name="Zaremba-Niedzwiedzka K."/>
            <person name="Martijn J."/>
            <person name="Lind A.E."/>
            <person name="van Eijk R."/>
            <person name="Schleper C."/>
            <person name="Guy L."/>
            <person name="Ettema T.J."/>
        </authorList>
    </citation>
    <scope>NUCLEOTIDE SEQUENCE</scope>
</reference>